<protein>
    <recommendedName>
        <fullName evidence="3">Ribbon-helix-helix protein CopG domain-containing protein</fullName>
    </recommendedName>
</protein>
<proteinExistence type="predicted"/>
<dbReference type="Proteomes" id="UP001193081">
    <property type="component" value="Unassembled WGS sequence"/>
</dbReference>
<sequence>MTRNTVSIQVPEEIYQRLERLASLTKRPLETLVAQTLSAGLPPLPDDLPPTMRDALQALEQVEARVLEQVMRERMPEPEVQQFEALRERQRAGILTPLESQALATLKHDADLRTLRKAYAAVLLKLRGQPVPSLTDLEA</sequence>
<gene>
    <name evidence="1" type="ORF">EYB53_022730</name>
</gene>
<accession>A0ABS4DGH6</accession>
<name>A0ABS4DGH6_9CHLR</name>
<reference evidence="1 2" key="1">
    <citation type="submission" date="2021-03" db="EMBL/GenBank/DDBJ databases">
        <authorList>
            <person name="Grouzdev D.S."/>
        </authorList>
    </citation>
    <scope>NUCLEOTIDE SEQUENCE [LARGE SCALE GENOMIC DNA]</scope>
    <source>
        <strain evidence="1 2">M50-1</strain>
    </source>
</reference>
<dbReference type="RefSeq" id="WP_135481426.1">
    <property type="nucleotide sequence ID" value="NZ_SIJK02000075.1"/>
</dbReference>
<keyword evidence="2" id="KW-1185">Reference proteome</keyword>
<evidence type="ECO:0000313" key="2">
    <source>
        <dbReference type="Proteomes" id="UP001193081"/>
    </source>
</evidence>
<comment type="caution">
    <text evidence="1">The sequence shown here is derived from an EMBL/GenBank/DDBJ whole genome shotgun (WGS) entry which is preliminary data.</text>
</comment>
<dbReference type="EMBL" id="SIJK02000075">
    <property type="protein sequence ID" value="MBP1468546.1"/>
    <property type="molecule type" value="Genomic_DNA"/>
</dbReference>
<evidence type="ECO:0008006" key="3">
    <source>
        <dbReference type="Google" id="ProtNLM"/>
    </source>
</evidence>
<organism evidence="1 2">
    <name type="scientific">Candidatus Chloroploca mongolica</name>
    <dbReference type="NCBI Taxonomy" id="2528176"/>
    <lineage>
        <taxon>Bacteria</taxon>
        <taxon>Bacillati</taxon>
        <taxon>Chloroflexota</taxon>
        <taxon>Chloroflexia</taxon>
        <taxon>Chloroflexales</taxon>
        <taxon>Chloroflexineae</taxon>
        <taxon>Oscillochloridaceae</taxon>
        <taxon>Candidatus Chloroploca</taxon>
    </lineage>
</organism>
<evidence type="ECO:0000313" key="1">
    <source>
        <dbReference type="EMBL" id="MBP1468546.1"/>
    </source>
</evidence>